<evidence type="ECO:0000256" key="9">
    <source>
        <dbReference type="ARBA" id="ARBA00022801"/>
    </source>
</evidence>
<dbReference type="PROSITE" id="PS50190">
    <property type="entry name" value="SEC7"/>
    <property type="match status" value="1"/>
</dbReference>
<evidence type="ECO:0000256" key="11">
    <source>
        <dbReference type="ARBA" id="ARBA00022833"/>
    </source>
</evidence>
<feature type="compositionally biased region" description="Polar residues" evidence="17">
    <location>
        <begin position="1356"/>
        <end position="1369"/>
    </location>
</feature>
<dbReference type="SUPFAM" id="SSF57180">
    <property type="entry name" value="Cellulose-binding domain"/>
    <property type="match status" value="1"/>
</dbReference>
<evidence type="ECO:0000256" key="18">
    <source>
        <dbReference type="SAM" id="Phobius"/>
    </source>
</evidence>
<dbReference type="GO" id="GO:0004553">
    <property type="term" value="F:hydrolase activity, hydrolyzing O-glycosyl compounds"/>
    <property type="evidence" value="ECO:0007669"/>
    <property type="project" value="InterPro"/>
</dbReference>
<feature type="compositionally biased region" description="Low complexity" evidence="17">
    <location>
        <begin position="2059"/>
        <end position="2078"/>
    </location>
</feature>
<feature type="region of interest" description="Disordered" evidence="17">
    <location>
        <begin position="2009"/>
        <end position="2094"/>
    </location>
</feature>
<feature type="compositionally biased region" description="Low complexity" evidence="17">
    <location>
        <begin position="2639"/>
        <end position="2650"/>
    </location>
</feature>
<dbReference type="InterPro" id="IPR001547">
    <property type="entry name" value="Glyco_hydro_5"/>
</dbReference>
<evidence type="ECO:0008006" key="24">
    <source>
        <dbReference type="Google" id="ProtNLM"/>
    </source>
</evidence>
<dbReference type="FunFam" id="3.30.50.10:FF:000007">
    <property type="entry name" value="Nitrogen regulatory AreA, N-terminal"/>
    <property type="match status" value="1"/>
</dbReference>
<feature type="compositionally biased region" description="Basic and acidic residues" evidence="17">
    <location>
        <begin position="2327"/>
        <end position="2349"/>
    </location>
</feature>
<dbReference type="PROSITE" id="PS50114">
    <property type="entry name" value="GATA_ZN_FINGER_2"/>
    <property type="match status" value="1"/>
</dbReference>
<dbReference type="GO" id="GO:0098553">
    <property type="term" value="C:lumenal side of endoplasmic reticulum membrane"/>
    <property type="evidence" value="ECO:0007669"/>
    <property type="project" value="TreeGrafter"/>
</dbReference>
<evidence type="ECO:0000256" key="10">
    <source>
        <dbReference type="ARBA" id="ARBA00022824"/>
    </source>
</evidence>
<dbReference type="Pfam" id="PF00150">
    <property type="entry name" value="Cellulase"/>
    <property type="match status" value="1"/>
</dbReference>
<feature type="transmembrane region" description="Helical" evidence="18">
    <location>
        <begin position="707"/>
        <end position="724"/>
    </location>
</feature>
<name>A0AAD5W204_9AGAR</name>
<evidence type="ECO:0000256" key="2">
    <source>
        <dbReference type="ARBA" id="ARBA00004477"/>
    </source>
</evidence>
<dbReference type="SUPFAM" id="SSF48425">
    <property type="entry name" value="Sec7 domain"/>
    <property type="match status" value="1"/>
</dbReference>
<dbReference type="GO" id="GO:0006465">
    <property type="term" value="P:signal peptide processing"/>
    <property type="evidence" value="ECO:0007669"/>
    <property type="project" value="TreeGrafter"/>
</dbReference>
<dbReference type="Gene3D" id="2.30.29.30">
    <property type="entry name" value="Pleckstrin-homology domain (PH domain)/Phosphotyrosine-binding domain (PTB)"/>
    <property type="match status" value="1"/>
</dbReference>
<dbReference type="InterPro" id="IPR000679">
    <property type="entry name" value="Znf_GATA"/>
</dbReference>
<feature type="compositionally biased region" description="Low complexity" evidence="17">
    <location>
        <begin position="2287"/>
        <end position="2320"/>
    </location>
</feature>
<dbReference type="SUPFAM" id="SSF50729">
    <property type="entry name" value="PH domain-like"/>
    <property type="match status" value="1"/>
</dbReference>
<feature type="compositionally biased region" description="Polar residues" evidence="17">
    <location>
        <begin position="1833"/>
        <end position="1858"/>
    </location>
</feature>
<dbReference type="Pfam" id="PF00734">
    <property type="entry name" value="CBM_1"/>
    <property type="match status" value="1"/>
</dbReference>
<keyword evidence="11" id="KW-0862">Zinc</keyword>
<feature type="compositionally biased region" description="Polar residues" evidence="17">
    <location>
        <begin position="1255"/>
        <end position="1270"/>
    </location>
</feature>
<keyword evidence="13 18" id="KW-0472">Membrane</keyword>
<feature type="region of interest" description="Disordered" evidence="17">
    <location>
        <begin position="1502"/>
        <end position="1523"/>
    </location>
</feature>
<dbReference type="InterPro" id="IPR013088">
    <property type="entry name" value="Znf_NHR/GATA"/>
</dbReference>
<comment type="caution">
    <text evidence="22">The sequence shown here is derived from an EMBL/GenBank/DDBJ whole genome shotgun (WGS) entry which is preliminary data.</text>
</comment>
<evidence type="ECO:0000313" key="22">
    <source>
        <dbReference type="EMBL" id="KAJ3570962.1"/>
    </source>
</evidence>
<keyword evidence="5 18" id="KW-0812">Transmembrane</keyword>
<feature type="region of interest" description="Disordered" evidence="17">
    <location>
        <begin position="2505"/>
        <end position="2529"/>
    </location>
</feature>
<dbReference type="CDD" id="cd00171">
    <property type="entry name" value="Sec7"/>
    <property type="match status" value="1"/>
</dbReference>
<dbReference type="SMART" id="SM00222">
    <property type="entry name" value="Sec7"/>
    <property type="match status" value="1"/>
</dbReference>
<feature type="compositionally biased region" description="Polar residues" evidence="17">
    <location>
        <begin position="1123"/>
        <end position="1151"/>
    </location>
</feature>
<feature type="compositionally biased region" description="Basic and acidic residues" evidence="17">
    <location>
        <begin position="3387"/>
        <end position="3398"/>
    </location>
</feature>
<feature type="region of interest" description="Disordered" evidence="17">
    <location>
        <begin position="3368"/>
        <end position="3431"/>
    </location>
</feature>
<feature type="compositionally biased region" description="Low complexity" evidence="17">
    <location>
        <begin position="2571"/>
        <end position="2586"/>
    </location>
</feature>
<feature type="compositionally biased region" description="Polar residues" evidence="17">
    <location>
        <begin position="2191"/>
        <end position="2210"/>
    </location>
</feature>
<feature type="region of interest" description="Disordered" evidence="17">
    <location>
        <begin position="1818"/>
        <end position="1963"/>
    </location>
</feature>
<dbReference type="InterPro" id="IPR007369">
    <property type="entry name" value="Peptidase_A22B_SPP"/>
</dbReference>
<comment type="similarity">
    <text evidence="3">Belongs to the glycosyl hydrolase 5 (cellulase A) family.</text>
</comment>
<dbReference type="CDD" id="cd00202">
    <property type="entry name" value="ZnF_GATA"/>
    <property type="match status" value="1"/>
</dbReference>
<feature type="region of interest" description="Disordered" evidence="17">
    <location>
        <begin position="2639"/>
        <end position="2671"/>
    </location>
</feature>
<comment type="similarity">
    <text evidence="4">Belongs to the peptidase A22B family.</text>
</comment>
<dbReference type="Gene3D" id="1.10.1000.11">
    <property type="entry name" value="Arf Nucleotide-binding Site Opener,domain 2"/>
    <property type="match status" value="1"/>
</dbReference>
<dbReference type="SMART" id="SM00236">
    <property type="entry name" value="fCBD"/>
    <property type="match status" value="1"/>
</dbReference>
<evidence type="ECO:0000259" key="19">
    <source>
        <dbReference type="PROSITE" id="PS50114"/>
    </source>
</evidence>
<feature type="compositionally biased region" description="Low complexity" evidence="17">
    <location>
        <begin position="1103"/>
        <end position="1113"/>
    </location>
</feature>
<dbReference type="GO" id="GO:0005576">
    <property type="term" value="C:extracellular region"/>
    <property type="evidence" value="ECO:0007669"/>
    <property type="project" value="InterPro"/>
</dbReference>
<dbReference type="PROSITE" id="PS51164">
    <property type="entry name" value="CBM1_2"/>
    <property type="match status" value="1"/>
</dbReference>
<keyword evidence="6" id="KW-0479">Metal-binding</keyword>
<dbReference type="Pfam" id="PF01369">
    <property type="entry name" value="Sec7"/>
    <property type="match status" value="1"/>
</dbReference>
<dbReference type="PROSITE" id="PS00344">
    <property type="entry name" value="GATA_ZN_FINGER_1"/>
    <property type="match status" value="1"/>
</dbReference>
<feature type="region of interest" description="Disordered" evidence="17">
    <location>
        <begin position="1040"/>
        <end position="1168"/>
    </location>
</feature>
<dbReference type="Pfam" id="PF08550">
    <property type="entry name" value="GATA_AreA"/>
    <property type="match status" value="1"/>
</dbReference>
<dbReference type="Pfam" id="PF15410">
    <property type="entry name" value="PH_9"/>
    <property type="match status" value="1"/>
</dbReference>
<feature type="domain" description="SEC7" evidence="20">
    <location>
        <begin position="2636"/>
        <end position="2828"/>
    </location>
</feature>
<feature type="compositionally biased region" description="Basic and acidic residues" evidence="17">
    <location>
        <begin position="2266"/>
        <end position="2277"/>
    </location>
</feature>
<feature type="transmembrane region" description="Helical" evidence="18">
    <location>
        <begin position="573"/>
        <end position="591"/>
    </location>
</feature>
<dbReference type="InterPro" id="IPR001849">
    <property type="entry name" value="PH_domain"/>
</dbReference>
<feature type="domain" description="CBM1" evidence="21">
    <location>
        <begin position="89"/>
        <end position="125"/>
    </location>
</feature>
<keyword evidence="12 18" id="KW-1133">Transmembrane helix</keyword>
<evidence type="ECO:0000256" key="4">
    <source>
        <dbReference type="ARBA" id="ARBA00006859"/>
    </source>
</evidence>
<dbReference type="Proteomes" id="UP001213000">
    <property type="component" value="Unassembled WGS sequence"/>
</dbReference>
<feature type="compositionally biased region" description="Low complexity" evidence="17">
    <location>
        <begin position="1939"/>
        <end position="1950"/>
    </location>
</feature>
<dbReference type="InterPro" id="IPR035999">
    <property type="entry name" value="Sec7_dom_sf"/>
</dbReference>
<dbReference type="InterPro" id="IPR013860">
    <property type="entry name" value="AreA_GATA"/>
</dbReference>
<dbReference type="PRINTS" id="PR00619">
    <property type="entry name" value="GATAZNFINGER"/>
</dbReference>
<evidence type="ECO:0000256" key="17">
    <source>
        <dbReference type="SAM" id="MobiDB-lite"/>
    </source>
</evidence>
<dbReference type="PANTHER" id="PTHR12174:SF23">
    <property type="entry name" value="MINOR HISTOCOMPATIBILITY ANTIGEN H13"/>
    <property type="match status" value="1"/>
</dbReference>
<dbReference type="InterPro" id="IPR011993">
    <property type="entry name" value="PH-like_dom_sf"/>
</dbReference>
<dbReference type="InterPro" id="IPR006639">
    <property type="entry name" value="Preselin/SPP"/>
</dbReference>
<dbReference type="PROSITE" id="PS00562">
    <property type="entry name" value="CBM1_1"/>
    <property type="match status" value="1"/>
</dbReference>
<evidence type="ECO:0000256" key="6">
    <source>
        <dbReference type="ARBA" id="ARBA00022723"/>
    </source>
</evidence>
<feature type="transmembrane region" description="Helical" evidence="18">
    <location>
        <begin position="755"/>
        <end position="775"/>
    </location>
</feature>
<feature type="compositionally biased region" description="Polar residues" evidence="17">
    <location>
        <begin position="2505"/>
        <end position="2521"/>
    </location>
</feature>
<dbReference type="GO" id="GO:0005634">
    <property type="term" value="C:nucleus"/>
    <property type="evidence" value="ECO:0007669"/>
    <property type="project" value="UniProtKB-SubCell"/>
</dbReference>
<evidence type="ECO:0000256" key="1">
    <source>
        <dbReference type="ARBA" id="ARBA00004123"/>
    </source>
</evidence>
<feature type="compositionally biased region" description="Basic and acidic residues" evidence="17">
    <location>
        <begin position="1372"/>
        <end position="1385"/>
    </location>
</feature>
<feature type="compositionally biased region" description="Polar residues" evidence="17">
    <location>
        <begin position="2350"/>
        <end position="2362"/>
    </location>
</feature>
<evidence type="ECO:0000313" key="23">
    <source>
        <dbReference type="Proteomes" id="UP001213000"/>
    </source>
</evidence>
<dbReference type="InterPro" id="IPR041681">
    <property type="entry name" value="PH_9"/>
</dbReference>
<evidence type="ECO:0000259" key="21">
    <source>
        <dbReference type="PROSITE" id="PS51164"/>
    </source>
</evidence>
<keyword evidence="9" id="KW-0378">Hydrolase</keyword>
<feature type="transmembrane region" description="Helical" evidence="18">
    <location>
        <begin position="598"/>
        <end position="616"/>
    </location>
</feature>
<dbReference type="SUPFAM" id="SSF51445">
    <property type="entry name" value="(Trans)glycosidases"/>
    <property type="match status" value="1"/>
</dbReference>
<evidence type="ECO:0000259" key="20">
    <source>
        <dbReference type="PROSITE" id="PS50190"/>
    </source>
</evidence>
<feature type="region of interest" description="Disordered" evidence="17">
    <location>
        <begin position="1216"/>
        <end position="1241"/>
    </location>
</feature>
<dbReference type="InterPro" id="IPR035971">
    <property type="entry name" value="CBD_sf"/>
</dbReference>
<feature type="region of interest" description="Disordered" evidence="17">
    <location>
        <begin position="3208"/>
        <end position="3235"/>
    </location>
</feature>
<feature type="region of interest" description="Disordered" evidence="17">
    <location>
        <begin position="1335"/>
        <end position="1385"/>
    </location>
</feature>
<keyword evidence="14" id="KW-0539">Nucleus</keyword>
<dbReference type="Pfam" id="PF00320">
    <property type="entry name" value="GATA"/>
    <property type="match status" value="1"/>
</dbReference>
<feature type="domain" description="GATA-type" evidence="19">
    <location>
        <begin position="1957"/>
        <end position="2010"/>
    </location>
</feature>
<evidence type="ECO:0000256" key="5">
    <source>
        <dbReference type="ARBA" id="ARBA00022692"/>
    </source>
</evidence>
<feature type="region of interest" description="Disordered" evidence="17">
    <location>
        <begin position="1255"/>
        <end position="1294"/>
    </location>
</feature>
<dbReference type="GO" id="GO:0042500">
    <property type="term" value="F:aspartic endopeptidase activity, intramembrane cleaving"/>
    <property type="evidence" value="ECO:0007669"/>
    <property type="project" value="InterPro"/>
</dbReference>
<feature type="compositionally biased region" description="Low complexity" evidence="17">
    <location>
        <begin position="2657"/>
        <end position="2668"/>
    </location>
</feature>
<keyword evidence="10" id="KW-0256">Endoplasmic reticulum</keyword>
<dbReference type="EMBL" id="JANIEX010000209">
    <property type="protein sequence ID" value="KAJ3570962.1"/>
    <property type="molecule type" value="Genomic_DNA"/>
</dbReference>
<feature type="compositionally biased region" description="Low complexity" evidence="17">
    <location>
        <begin position="2230"/>
        <end position="2242"/>
    </location>
</feature>
<dbReference type="GO" id="GO:0032012">
    <property type="term" value="P:regulation of ARF protein signal transduction"/>
    <property type="evidence" value="ECO:0007669"/>
    <property type="project" value="InterPro"/>
</dbReference>
<comment type="subcellular location">
    <subcellularLocation>
        <location evidence="2">Endoplasmic reticulum membrane</location>
        <topology evidence="2">Multi-pass membrane protein</topology>
    </subcellularLocation>
    <subcellularLocation>
        <location evidence="1">Nucleus</location>
    </subcellularLocation>
</comment>
<dbReference type="GO" id="GO:0005085">
    <property type="term" value="F:guanyl-nucleotide exchange factor activity"/>
    <property type="evidence" value="ECO:0007669"/>
    <property type="project" value="InterPro"/>
</dbReference>
<dbReference type="GO" id="GO:0033619">
    <property type="term" value="P:membrane protein proteolysis"/>
    <property type="evidence" value="ECO:0007669"/>
    <property type="project" value="TreeGrafter"/>
</dbReference>
<evidence type="ECO:0000256" key="15">
    <source>
        <dbReference type="ARBA" id="ARBA00023295"/>
    </source>
</evidence>
<keyword evidence="7" id="KW-0732">Signal</keyword>
<accession>A0AAD5W204</accession>
<dbReference type="Gene3D" id="3.30.50.10">
    <property type="entry name" value="Erythroid Transcription Factor GATA-1, subunit A"/>
    <property type="match status" value="1"/>
</dbReference>
<dbReference type="GO" id="GO:0043565">
    <property type="term" value="F:sequence-specific DNA binding"/>
    <property type="evidence" value="ECO:0007669"/>
    <property type="project" value="InterPro"/>
</dbReference>
<dbReference type="SMART" id="SM00401">
    <property type="entry name" value="ZnF_GATA"/>
    <property type="match status" value="1"/>
</dbReference>
<dbReference type="InterPro" id="IPR017853">
    <property type="entry name" value="GH"/>
</dbReference>
<dbReference type="InterPro" id="IPR023394">
    <property type="entry name" value="Sec7_C_sf"/>
</dbReference>
<sequence length="3431" mass="370552">MWLVSTIYAAVNVFSPLKFCATGELKTEYYRSRVLRKLFSEKGPATLDLLAGVFKWESQATRFTSIKLHTMRLATSLIALAISISQAAAVAPVWGQCGGQGWTGDTVCADGSACVFQNPWYSQCLPGATTAPPSTTTTSTTSSAPTTSAPPSTVTGFVKTSGTKFTLNGKTYTLVGGNSYWMGLMGLSTSAMNQAFADIAKAGGTTVRTWGFNEVTSANGNYYQLWSGSTPTINTGATGLQNFDNVVAAAKANGIRLIVALTNNWSDYGGMDVYVNQILGSGQPHDLFYTNTNVKNAYKNYVKTFVSRYVNEPGIMAWELANEPRCKGSTGSSSGNCTTTTITNWASEMSAYIKSLDKNHLVAIGDEGFYNQPGAPTYPYQGSEGVDFAANLAISTLDFGTFHASGNETAWGTQWIADHAASMKSAGKPVILEEFGVTTNQVSTYTAWFNQVVSSGLTGDLIWQSGSHLSSGNTPNDGYAVYPDGSVYPLLTSHAAAMKSRGISLMQESERSSLSRIHVLTEIFLDFVERVLTANWTELKSKRTQTDKDITAHSEADEEDEAEEIERLSSEDAWLFPIIGSVALFGLYTAVKYLGTDWINWFLGWYFSIAGVGSVWKSSTSFVRWLVGERYWKSFHQFTFIAQKNRKSIIRVSWRTPTLTLLPFAFVPPLFYHFSTTSRKSILVTDVLGMSFSHNALSLLRIDSFKTGSILLGGLFFYDIWWVFGTDVMVKVATSIDAPIKLLWPKSLSLAGETGYTMLGLGDIVIPGTFVALALRYDHYRHTKGSQTTSGNVVKFSKPYFHAALIAYAMGLVMTMTVMHVFHAAQPALLYLSPACVLSFAFTALRRGELKEAWNWNDGQEEAKKVNKAAGSAPEEDTKMARAKIEDPKESPGADDRHLAEAKALTVVSAHVPQQSPGRIHSGVMMNRNMTHSQHFTTFGSPRHIFSIGAQPTSFFYTPVFCIVPLVPSKPVSSNTHSPNHFLPLSPASRTASADNLNQHANVRQLQNADWTSVFSAPLNPSVFAALAANGVLGQLPPLSQGTPSSLPSSAFHHPYSSSSSSSPTISISPQPSTSGSWTQPSSVYSQSPSLYSSKQHLPRSNTSLSLSSQLQTTKDKLPPSNIKPSSVRSPADNSSRTGDPSSFARGNSLRQRVDAPPPSASNFAHPPVQPIQYNPYLYSGERSSTGLPPSLWMSPASTTAVQPRAFRTLNDNSASLLSTEPSHTARPPVPPPSTTTTDSKSNLLSEIFTDGLFPSNTPSLSPQVTSPFTSPRVLGSPTLQSQPLDDDADPGQLAKEDPLATQVWKMYARQKATLPHAHRMENLTWRMMALALKKKKGEEEARQNSEVTNEKEDTPSQPDVTPDQQASDGPSEVRDELGERGRRIDKGKARVRVIGFDGTNQDGPEEDDVAPMDWRAISRSRSRISMDWRPTSRSRSRVADTPMTFEQHGLLHSLDSQYPFPTLATSPLEASKADNAYGRGLTKSSSSIPISGGSLLSTGRPSPSFAGLGSSGNPLPSVIEDPADHLPGAFDIPADGRYAHSMHLNALSSFDDSFVPSSLPASGLHGFPRSPGVEAGPMPPPSFPRHVRKTSFDHTVSREMILQNIGGRHQVNGRPLPPLENSAGTKRPADNVHFDSLLRADPSNLDGHAVRGMSSAGVTDHLQNTSSFPSSSFNFAYPAYEGIFDLPSLGNASSVAIADFSLPLRTSDGAVDRTALGNGEGSGANMSGENAQGFLARSAMAGNMFNQQSGHHEGLSAAAAAASAVMAEGYAQLSAANLVDDSGLDYRQLMSLGLVYPLDGSPFTHVDPTQIVNFTTNNSGGLSPASDWANGLGTSATASPESYNASNPSTPASTESPGATGIGASANPPQPQASRRATDQPRKFMSLQQGAQEVQRRKSVSTTNNAVNSPDSTSAEGSSPAGTPEASGVGSSSKEDGAVAAGSGSAKSGKNSEEGDQPPTICTNCQTTNTPLWRRDPEGQPLCNACGLFYKLHGVVRPLSLKTDIIKKRNRASGNPNSGARKGTALPKIASSTSRPRSQSSSLLSSTTRGGAPSASTARNANPASGSSSAASSSRPSQLLLPPVASNDLRNQRLQRRVSRTDLDFEQALKGEGTFILREGVDVNTLGQDLSPPPITRSYSSSYTPVPSPVGPRARMSPRSATTPIRLGQPGTPVVVPPTPTPVSAAATTGHYSSSTTEPPVMTSPQSSQSLHDTFYDLADDDTERQTNRRSIYRSPGSSSSPDLTTLLRKAKERGGVISSQQYKNLKEREKKREEPAPPLPSFERSSNTSSSNMTVRQRSSTTSNNASSSHSSSKSPSAQGGGSGMRRDGRMHTSPRPKETGTLKKTDASNPGPVTSSPSLSDAFKPPVPSVPAQHRPSFSQTPEAQASPRPDITKPLPPILPSPVRESSDTDSSLVLVDKATLSQEPMSISRTTTSNGSVTPKRRSMSVGDADLRKTPSGSSENPLPPTLSPLRNGQQKSEKWEDFTLRNVLDQFKGELSQLESSSGTTLDLQDPSTPARQIPQRKKAEDIIAVNKIFREEFGKNGKKQLEESDQTVVPPRISSLQLPNRASGSSSANSSPRPSHAVPSNGLLKPRGGLNGYGNPRDTNRLRVLHRSTASSSEPSLLPVIDDARMLSQQRRSSQQELSVNDLTLSRFPSSSHSSSMDESELEAKAKELAKKCWDEDEEFLAKDKIAEWLGKHGRLNKVALRHYMENFDFADLRLDVAFRRMCARLFLKGETQQVDRILEEFSKRYWDCNPGGLYGSANIVHAVAYSLLLLNTDLHVADLTSRMSRGQFVKNTMHTIQMQIRPNQSGALSSSDLTYDDCSGSVRSPGSDDTETVPRSKRSDSITSWNSVSKEVSPQPSAVIAQHANSSTPSVQVSMAAHDQRYLPHQVYGRAWEEDMESLLKEMYNAIKSQQILQPLNMGRSSTSSLSPGSGMMRNRSLRSNQNFKRGSIRGWPSLLAAQAGISPYSSNSSIDGRASPAPSFATSEALFGSTPTFLTPTLGFAHNLSHTIIREAQEDDDRSVKSDGSSSTTISISDEELALLGAPWAKEGILCRKHFTDAGGKRAKDKSWMDVFVVIQKGELSMFTFGESSAGTSGVVGGGNWLPGANLVGSLHLAHSLAHALPPPGYDRNRPHCMVLTLPNGEVYFYQAGTEELVNEWVSTCNYWAARVSKEPLAGGVSNMEYGWNRVMDPFAHGRSASHNDSSRDQGDSADALSIRSGRSGRSTRSSRYKLAWRDGVATVRGGSSPYVDKTFIADWKEPIPPSVSSTHDEEAQLEALKKHVVFLIKELQQHNDLRSPMMNLYQPRSPNAQKASTNWERKSKYILKETVKYESYIDSLTKAMSLRLKKRGEKALERALNGATPTDENYVSKGKWKGPEEATIREEAEPSTPGPVVSNQQAGPSSHIRERARDDEDDDDD</sequence>
<gene>
    <name evidence="22" type="ORF">NP233_g4061</name>
</gene>
<evidence type="ECO:0000256" key="13">
    <source>
        <dbReference type="ARBA" id="ARBA00023136"/>
    </source>
</evidence>
<dbReference type="SUPFAM" id="SSF57716">
    <property type="entry name" value="Glucocorticoid receptor-like (DNA-binding domain)"/>
    <property type="match status" value="1"/>
</dbReference>
<evidence type="ECO:0000256" key="7">
    <source>
        <dbReference type="ARBA" id="ARBA00022729"/>
    </source>
</evidence>
<dbReference type="SMART" id="SM00233">
    <property type="entry name" value="PH"/>
    <property type="match status" value="1"/>
</dbReference>
<organism evidence="22 23">
    <name type="scientific">Leucocoprinus birnbaumii</name>
    <dbReference type="NCBI Taxonomy" id="56174"/>
    <lineage>
        <taxon>Eukaryota</taxon>
        <taxon>Fungi</taxon>
        <taxon>Dikarya</taxon>
        <taxon>Basidiomycota</taxon>
        <taxon>Agaricomycotina</taxon>
        <taxon>Agaricomycetes</taxon>
        <taxon>Agaricomycetidae</taxon>
        <taxon>Agaricales</taxon>
        <taxon>Agaricineae</taxon>
        <taxon>Agaricaceae</taxon>
        <taxon>Leucocoprinus</taxon>
    </lineage>
</organism>
<reference evidence="22" key="1">
    <citation type="submission" date="2022-07" db="EMBL/GenBank/DDBJ databases">
        <title>Genome Sequence of Leucocoprinus birnbaumii.</title>
        <authorList>
            <person name="Buettner E."/>
        </authorList>
    </citation>
    <scope>NUCLEOTIDE SEQUENCE</scope>
    <source>
        <strain evidence="22">VT141</strain>
    </source>
</reference>
<dbReference type="Pfam" id="PF04258">
    <property type="entry name" value="Peptidase_A22B"/>
    <property type="match status" value="1"/>
</dbReference>
<feature type="compositionally biased region" description="Low complexity" evidence="17">
    <location>
        <begin position="2032"/>
        <end position="2050"/>
    </location>
</feature>
<feature type="region of interest" description="Disordered" evidence="17">
    <location>
        <begin position="131"/>
        <end position="153"/>
    </location>
</feature>
<dbReference type="GO" id="GO:0030248">
    <property type="term" value="F:cellulose binding"/>
    <property type="evidence" value="ECO:0007669"/>
    <property type="project" value="InterPro"/>
</dbReference>
<dbReference type="GO" id="GO:0008270">
    <property type="term" value="F:zinc ion binding"/>
    <property type="evidence" value="ECO:0007669"/>
    <property type="project" value="UniProtKB-KW"/>
</dbReference>
<evidence type="ECO:0000256" key="12">
    <source>
        <dbReference type="ARBA" id="ARBA00022989"/>
    </source>
</evidence>
<feature type="compositionally biased region" description="Low complexity" evidence="17">
    <location>
        <begin position="1048"/>
        <end position="1094"/>
    </location>
</feature>
<keyword evidence="8 16" id="KW-0863">Zinc-finger</keyword>
<evidence type="ECO:0000256" key="8">
    <source>
        <dbReference type="ARBA" id="ARBA00022771"/>
    </source>
</evidence>
<dbReference type="InterPro" id="IPR000254">
    <property type="entry name" value="CBD"/>
</dbReference>
<dbReference type="GO" id="GO:0000272">
    <property type="term" value="P:polysaccharide catabolic process"/>
    <property type="evidence" value="ECO:0007669"/>
    <property type="project" value="InterPro"/>
</dbReference>
<evidence type="ECO:0000256" key="3">
    <source>
        <dbReference type="ARBA" id="ARBA00005641"/>
    </source>
</evidence>
<evidence type="ECO:0000256" key="16">
    <source>
        <dbReference type="PROSITE-ProRule" id="PRU00094"/>
    </source>
</evidence>
<feature type="compositionally biased region" description="Basic and acidic residues" evidence="17">
    <location>
        <begin position="1337"/>
        <end position="1355"/>
    </location>
</feature>
<dbReference type="SMART" id="SM00730">
    <property type="entry name" value="PSN"/>
    <property type="match status" value="1"/>
</dbReference>
<keyword evidence="23" id="KW-1185">Reference proteome</keyword>
<feature type="region of interest" description="Disordered" evidence="17">
    <location>
        <begin position="2547"/>
        <end position="2610"/>
    </location>
</feature>
<dbReference type="GO" id="GO:0098554">
    <property type="term" value="C:cytoplasmic side of endoplasmic reticulum membrane"/>
    <property type="evidence" value="ECO:0007669"/>
    <property type="project" value="TreeGrafter"/>
</dbReference>
<feature type="region of interest" description="Disordered" evidence="17">
    <location>
        <begin position="2128"/>
        <end position="2210"/>
    </location>
</feature>
<feature type="region of interest" description="Disordered" evidence="17">
    <location>
        <begin position="2223"/>
        <end position="2482"/>
    </location>
</feature>
<feature type="transmembrane region" description="Helical" evidence="18">
    <location>
        <begin position="654"/>
        <end position="672"/>
    </location>
</feature>
<feature type="transmembrane region" description="Helical" evidence="18">
    <location>
        <begin position="800"/>
        <end position="822"/>
    </location>
</feature>
<dbReference type="GO" id="GO:0006355">
    <property type="term" value="P:regulation of DNA-templated transcription"/>
    <property type="evidence" value="ECO:0007669"/>
    <property type="project" value="InterPro"/>
</dbReference>
<proteinExistence type="inferred from homology"/>
<feature type="compositionally biased region" description="Polar residues" evidence="17">
    <location>
        <begin position="2424"/>
        <end position="2442"/>
    </location>
</feature>
<dbReference type="Gene3D" id="3.20.20.80">
    <property type="entry name" value="Glycosidases"/>
    <property type="match status" value="1"/>
</dbReference>
<evidence type="ECO:0000256" key="14">
    <source>
        <dbReference type="ARBA" id="ARBA00023242"/>
    </source>
</evidence>
<dbReference type="PANTHER" id="PTHR12174">
    <property type="entry name" value="SIGNAL PEPTIDE PEPTIDASE"/>
    <property type="match status" value="1"/>
</dbReference>
<feature type="compositionally biased region" description="Polar residues" evidence="17">
    <location>
        <begin position="1901"/>
        <end position="1922"/>
    </location>
</feature>
<dbReference type="InterPro" id="IPR000904">
    <property type="entry name" value="Sec7_dom"/>
</dbReference>
<protein>
    <recommendedName>
        <fullName evidence="24">GATA-type domain-containing protein</fullName>
    </recommendedName>
</protein>
<keyword evidence="15" id="KW-0326">Glycosidase</keyword>
<feature type="region of interest" description="Disordered" evidence="17">
    <location>
        <begin position="2818"/>
        <end position="2860"/>
    </location>
</feature>